<evidence type="ECO:0000313" key="1">
    <source>
        <dbReference type="EMBL" id="MDM8157171.1"/>
    </source>
</evidence>
<dbReference type="PANTHER" id="PTHR10000:SF25">
    <property type="entry name" value="PHOSPHATASE YKRA-RELATED"/>
    <property type="match status" value="1"/>
</dbReference>
<dbReference type="NCBIfam" id="TIGR00099">
    <property type="entry name" value="Cof-subfamily"/>
    <property type="match status" value="1"/>
</dbReference>
<proteinExistence type="predicted"/>
<dbReference type="EMBL" id="JAUDCG010000020">
    <property type="protein sequence ID" value="MDM8157171.1"/>
    <property type="molecule type" value="Genomic_DNA"/>
</dbReference>
<dbReference type="GO" id="GO:0016787">
    <property type="term" value="F:hydrolase activity"/>
    <property type="evidence" value="ECO:0007669"/>
    <property type="project" value="UniProtKB-KW"/>
</dbReference>
<dbReference type="Pfam" id="PF08282">
    <property type="entry name" value="Hydrolase_3"/>
    <property type="match status" value="1"/>
</dbReference>
<dbReference type="SFLD" id="SFLDS00003">
    <property type="entry name" value="Haloacid_Dehalogenase"/>
    <property type="match status" value="1"/>
</dbReference>
<dbReference type="InterPro" id="IPR023214">
    <property type="entry name" value="HAD_sf"/>
</dbReference>
<accession>A0ABT7UC08</accession>
<evidence type="ECO:0000313" key="2">
    <source>
        <dbReference type="Proteomes" id="UP001529340"/>
    </source>
</evidence>
<reference evidence="1 2" key="2">
    <citation type="submission" date="2023-06" db="EMBL/GenBank/DDBJ databases">
        <title>Identification and characterization of horizontal gene transfer across gut microbiota members of farm animals based on homology search.</title>
        <authorList>
            <person name="Schwarzerova J."/>
            <person name="Nykrynova M."/>
            <person name="Jureckova K."/>
            <person name="Cejkova D."/>
            <person name="Rychlik I."/>
        </authorList>
    </citation>
    <scope>NUCLEOTIDE SEQUENCE [LARGE SCALE GENOMIC DNA]</scope>
    <source>
        <strain evidence="1 2">ET39</strain>
    </source>
</reference>
<dbReference type="InterPro" id="IPR036412">
    <property type="entry name" value="HAD-like_sf"/>
</dbReference>
<keyword evidence="2" id="KW-1185">Reference proteome</keyword>
<dbReference type="PANTHER" id="PTHR10000">
    <property type="entry name" value="PHOSPHOSERINE PHOSPHATASE"/>
    <property type="match status" value="1"/>
</dbReference>
<comment type="caution">
    <text evidence="1">The sequence shown here is derived from an EMBL/GenBank/DDBJ whole genome shotgun (WGS) entry which is preliminary data.</text>
</comment>
<dbReference type="SUPFAM" id="SSF56784">
    <property type="entry name" value="HAD-like"/>
    <property type="match status" value="1"/>
</dbReference>
<dbReference type="InterPro" id="IPR000150">
    <property type="entry name" value="Cof"/>
</dbReference>
<dbReference type="SFLD" id="SFLDG01140">
    <property type="entry name" value="C2.B:_Phosphomannomutase_and_P"/>
    <property type="match status" value="1"/>
</dbReference>
<dbReference type="Proteomes" id="UP001529340">
    <property type="component" value="Unassembled WGS sequence"/>
</dbReference>
<keyword evidence="1" id="KW-0378">Hydrolase</keyword>
<organism evidence="1 2">
    <name type="scientific">Amedibacillus dolichus</name>
    <dbReference type="NCBI Taxonomy" id="31971"/>
    <lineage>
        <taxon>Bacteria</taxon>
        <taxon>Bacillati</taxon>
        <taxon>Bacillota</taxon>
        <taxon>Erysipelotrichia</taxon>
        <taxon>Erysipelotrichales</taxon>
        <taxon>Erysipelotrichaceae</taxon>
        <taxon>Amedibacillus</taxon>
    </lineage>
</organism>
<sequence length="280" mass="30893">MGHNVIFLDVDGTLTDYENHIPASAVHAIRQARANGHLVYICTGRSKAEVYEEIWAIGLDGMIGGNGCYVEHHGKVVFEQTLSEQQERAVVDWLQERRLEFYLECNSGLYASAHFEERGEPTIRLYQQRKGTAADALGGVRRVFPEMIFGADLYRSDVNKISFILESYQDFLDAQAAFPDLKAGTWGGKGEIALFGDLGVPAVDKAVAIDRLLEAVHAKREDTIAFGDAKVDIPMFEYCAIGVAMGSGGEEAKAAADYVTDAVDQDGLYHAFRHFHLIEA</sequence>
<dbReference type="RefSeq" id="WP_289607633.1">
    <property type="nucleotide sequence ID" value="NZ_JAUDCG010000020.1"/>
</dbReference>
<dbReference type="Gene3D" id="3.40.50.1000">
    <property type="entry name" value="HAD superfamily/HAD-like"/>
    <property type="match status" value="1"/>
</dbReference>
<reference evidence="2" key="1">
    <citation type="submission" date="2023-06" db="EMBL/GenBank/DDBJ databases">
        <title>Identification and characterization of horizontal gene transfer across gut microbiota members of farm animals based on homology search.</title>
        <authorList>
            <person name="Zeman M."/>
            <person name="Kubasova T."/>
            <person name="Jahodarova E."/>
            <person name="Nykrynova M."/>
            <person name="Rychlik I."/>
        </authorList>
    </citation>
    <scope>NUCLEOTIDE SEQUENCE [LARGE SCALE GENOMIC DNA]</scope>
    <source>
        <strain evidence="2">ET39</strain>
    </source>
</reference>
<dbReference type="Gene3D" id="3.30.1240.10">
    <property type="match status" value="1"/>
</dbReference>
<name>A0ABT7UC08_9FIRM</name>
<protein>
    <submittedName>
        <fullName evidence="1">Cof-type HAD-IIB family hydrolase</fullName>
    </submittedName>
</protein>
<reference evidence="1 2" key="3">
    <citation type="submission" date="2023-06" db="EMBL/GenBank/DDBJ databases">
        <authorList>
            <person name="Zeman M."/>
            <person name="Kubasova T."/>
            <person name="Jahodarova E."/>
            <person name="Nykrynova M."/>
            <person name="Rychlik I."/>
        </authorList>
    </citation>
    <scope>NUCLEOTIDE SEQUENCE [LARGE SCALE GENOMIC DNA]</scope>
    <source>
        <strain evidence="1 2">ET39</strain>
    </source>
</reference>
<gene>
    <name evidence="1" type="ORF">QUV96_05895</name>
</gene>